<dbReference type="EMBL" id="MN739792">
    <property type="protein sequence ID" value="QHT26476.1"/>
    <property type="molecule type" value="Genomic_DNA"/>
</dbReference>
<feature type="region of interest" description="Disordered" evidence="1">
    <location>
        <begin position="1"/>
        <end position="43"/>
    </location>
</feature>
<feature type="compositionally biased region" description="Low complexity" evidence="1">
    <location>
        <begin position="290"/>
        <end position="308"/>
    </location>
</feature>
<feature type="compositionally biased region" description="Low complexity" evidence="1">
    <location>
        <begin position="317"/>
        <end position="373"/>
    </location>
</feature>
<dbReference type="InterPro" id="IPR052109">
    <property type="entry name" value="SRRM_Domain-Containing"/>
</dbReference>
<evidence type="ECO:0000313" key="2">
    <source>
        <dbReference type="EMBL" id="QHT26476.1"/>
    </source>
</evidence>
<accession>A0A6C0EBF9</accession>
<evidence type="ECO:0000256" key="1">
    <source>
        <dbReference type="SAM" id="MobiDB-lite"/>
    </source>
</evidence>
<name>A0A6C0EBF9_9ZZZZ</name>
<protein>
    <submittedName>
        <fullName evidence="2">Uncharacterized protein</fullName>
    </submittedName>
</protein>
<dbReference type="PANTHER" id="PTHR34755">
    <property type="entry name" value="SERINE/ARGININE REPETITIVE MATRIX PROTEIN 3-RELATED"/>
    <property type="match status" value="1"/>
</dbReference>
<feature type="compositionally biased region" description="Basic and acidic residues" evidence="1">
    <location>
        <begin position="7"/>
        <end position="36"/>
    </location>
</feature>
<feature type="compositionally biased region" description="Polar residues" evidence="1">
    <location>
        <begin position="380"/>
        <end position="392"/>
    </location>
</feature>
<organism evidence="2">
    <name type="scientific">viral metagenome</name>
    <dbReference type="NCBI Taxonomy" id="1070528"/>
    <lineage>
        <taxon>unclassified sequences</taxon>
        <taxon>metagenomes</taxon>
        <taxon>organismal metagenomes</taxon>
    </lineage>
</organism>
<feature type="region of interest" description="Disordered" evidence="1">
    <location>
        <begin position="290"/>
        <end position="392"/>
    </location>
</feature>
<sequence length="392" mass="44093">MLNTKVKINDKTEQKSEKVLSNKSEKNKSEKIKSEKQPQLVASPKTPQVVTYITDKSIRVVREPEEYRYRFYNVNGHSLGTFTIPQLIKYINPESQILKHIEIGLAESLLKQYICETFETPKGIQIKLITHIESPFMGDIVKVLELYNDINRYSLIGQLSDVNNNDTKIILYNVRQLQYLLLNKILKLANYISDTIKNDNTQKELKNDLLKYSISATYKITTMIKEDLQEKIKEYNTLQNDVLRLAKIKLTIRDEFDNLKNNIEVQNKQIENIISGMTHIAMTGGNLFNSSSSTTNSSTTKSSASVESSSKDKKSDTTNTSSSSTFSSSVKSGSSDTSTIQSRNATSSKTSSSNQFSIESTNRSSESSSSSSTQIIPDFSESSSINGYYSES</sequence>
<dbReference type="AlphaFoldDB" id="A0A6C0EBF9"/>
<reference evidence="2" key="1">
    <citation type="journal article" date="2020" name="Nature">
        <title>Giant virus diversity and host interactions through global metagenomics.</title>
        <authorList>
            <person name="Schulz F."/>
            <person name="Roux S."/>
            <person name="Paez-Espino D."/>
            <person name="Jungbluth S."/>
            <person name="Walsh D.A."/>
            <person name="Denef V.J."/>
            <person name="McMahon K.D."/>
            <person name="Konstantinidis K.T."/>
            <person name="Eloe-Fadrosh E.A."/>
            <person name="Kyrpides N.C."/>
            <person name="Woyke T."/>
        </authorList>
    </citation>
    <scope>NUCLEOTIDE SEQUENCE</scope>
    <source>
        <strain evidence="2">GVMAG-M-3300023179-27</strain>
    </source>
</reference>
<dbReference type="GO" id="GO:0003729">
    <property type="term" value="F:mRNA binding"/>
    <property type="evidence" value="ECO:0007669"/>
    <property type="project" value="TreeGrafter"/>
</dbReference>
<dbReference type="PANTHER" id="PTHR34755:SF3">
    <property type="entry name" value="SERINE_ARGININE REPETITIVE MATRIX PROTEIN 2"/>
    <property type="match status" value="1"/>
</dbReference>
<proteinExistence type="predicted"/>